<feature type="compositionally biased region" description="Low complexity" evidence="1">
    <location>
        <begin position="759"/>
        <end position="769"/>
    </location>
</feature>
<name>A0A7S3R715_DUNTE</name>
<evidence type="ECO:0000256" key="1">
    <source>
        <dbReference type="SAM" id="MobiDB-lite"/>
    </source>
</evidence>
<sequence>MASSEASFAVVDLSISLLSFVNIELRSQGWYAVRVRLLPDPRIKAVWPYRTALSEAAEQPSEDQIGKAEEGWSWHSRVFPIRYTLEEVPLGESPCFQVFLRNPTESLQTASLQVELELLHQEADIVSNPAPPVNFRLKPVARDVVRLSRVCEGVAAYYAASWGPAYLGLCHTTYYALLSGYVPARFLYSLRSTTGRDLRRPLSQRNPSGKIERSLSVASGSKAESLSKKIGWRGMMCGNIDTDQVLAPTANPLNRIDSIKEDAALARASSYTGLPEEQLLGAQNLVRVLLTTVQGGNKDSEGIMSEQQQARLRGVYEALVVVQREAVSSMSRILRNLPASCYHPQSYDVLRTLMAKEFQPCVSPEPSPSPSVHNNLGHSSPRYSGKCGFALNQKRMNRGLIGAAKGSSPPSRSPRKSIGADEQPYLTADLSRSNRGQKVEMGSAISQQQQRQQPSQGLDQQKEQRVPPSQGSDQQEEHRQGSPTRSDPGQGGSPPRPAHGPKYVGNAPTPLVLAPAQIAMTASPSFAEATPPPFSLSRLSRTLGLGDHAFSSGVAEVTSPMSPKSDTSSHHNPLSSLTSPTAHATPPLSKPTVPILLTPPDPIASPTSNTAHDQATLDNPVLDSAQEECSSSPQHTEQGSHENHDRTSADVHTLEPQTAAHPSTPPVPPLKLPLKGPEGTPALPPASSLEGLSSKVVAFADQAGAAVAVPTARAPHYQQGPPVASSMLLPPIHTSRNTRKLPSLKPSECAPSEERGKEGQANQEAGAAQPVAKQGATTTPFVDPSTQNQAMHEHQAFPMHQQQRQQSRKGSQRSSMAESTSESIALEVASWVEVPDPATFIAWLPPSCSSGAAVLYLDAVLARLRAAASSEWAVLQWVLRVSNVHATRHFKCLWETEQPGLVQPWVSRGTDSSSIQSAAALESRARAVRQSLQQKVNSHQLLPPQLHQPRIWDFPGQQPVLLVDDSRAPHITTWCMTGDTENEQPSTGPTDGPCKTSRNRPEPDSLHCYNRNNRGTHLCVFVHGYQGASTDLSLIKGQMGLLYPHVDMMCSKANEGRTQDSLQAMGERLAAEVCDRLDVLSLAGQKRPLAALSFVGHSLGTLITRAALASPRMAPYLPKLELFISICGPHLGQLYSKNGLVDMGVGFLKLMSIKGGSLHQLALSDAGSNTRTSWLYKLATSAPEGPGSLQLFRNVVLVASAQDRYVPLHSARLASCEAAQHDSNKQRREAFAEMLQASIQGFGAPQASQLLRVDVDFPPQGTNSSFFNNLLGRTAHIALIEDVDFARCLVWGVIRRYKLIRPDVVGTWLP</sequence>
<dbReference type="EMBL" id="HBIP01032470">
    <property type="protein sequence ID" value="CAE0504691.1"/>
    <property type="molecule type" value="Transcribed_RNA"/>
</dbReference>
<dbReference type="InterPro" id="IPR007751">
    <property type="entry name" value="DUF676_lipase-like"/>
</dbReference>
<gene>
    <name evidence="3" type="ORF">DTER00134_LOCUS19764</name>
</gene>
<organism evidence="3">
    <name type="scientific">Dunaliella tertiolecta</name>
    <name type="common">Green alga</name>
    <dbReference type="NCBI Taxonomy" id="3047"/>
    <lineage>
        <taxon>Eukaryota</taxon>
        <taxon>Viridiplantae</taxon>
        <taxon>Chlorophyta</taxon>
        <taxon>core chlorophytes</taxon>
        <taxon>Chlorophyceae</taxon>
        <taxon>CS clade</taxon>
        <taxon>Chlamydomonadales</taxon>
        <taxon>Dunaliellaceae</taxon>
        <taxon>Dunaliella</taxon>
    </lineage>
</organism>
<dbReference type="PANTHER" id="PTHR12482:SF11">
    <property type="entry name" value="LIPASE YOR059C ISOFORM X1"/>
    <property type="match status" value="1"/>
</dbReference>
<evidence type="ECO:0000313" key="3">
    <source>
        <dbReference type="EMBL" id="CAE0504691.1"/>
    </source>
</evidence>
<feature type="region of interest" description="Disordered" evidence="1">
    <location>
        <begin position="360"/>
        <end position="379"/>
    </location>
</feature>
<protein>
    <recommendedName>
        <fullName evidence="2">DUF676 domain-containing protein</fullName>
    </recommendedName>
</protein>
<feature type="compositionally biased region" description="Polar residues" evidence="1">
    <location>
        <begin position="775"/>
        <end position="790"/>
    </location>
</feature>
<feature type="region of interest" description="Disordered" evidence="1">
    <location>
        <begin position="977"/>
        <end position="1006"/>
    </location>
</feature>
<feature type="region of interest" description="Disordered" evidence="1">
    <location>
        <begin position="401"/>
        <end position="508"/>
    </location>
</feature>
<proteinExistence type="predicted"/>
<dbReference type="Gene3D" id="3.40.50.1820">
    <property type="entry name" value="alpha/beta hydrolase"/>
    <property type="match status" value="1"/>
</dbReference>
<feature type="region of interest" description="Disordered" evidence="1">
    <location>
        <begin position="198"/>
        <end position="217"/>
    </location>
</feature>
<feature type="region of interest" description="Disordered" evidence="1">
    <location>
        <begin position="723"/>
        <end position="819"/>
    </location>
</feature>
<feature type="compositionally biased region" description="Polar residues" evidence="1">
    <location>
        <begin position="627"/>
        <end position="637"/>
    </location>
</feature>
<feature type="compositionally biased region" description="Low complexity" evidence="1">
    <location>
        <begin position="447"/>
        <end position="459"/>
    </location>
</feature>
<dbReference type="SUPFAM" id="SSF53474">
    <property type="entry name" value="alpha/beta-Hydrolases"/>
    <property type="match status" value="1"/>
</dbReference>
<evidence type="ECO:0000259" key="2">
    <source>
        <dbReference type="Pfam" id="PF05057"/>
    </source>
</evidence>
<dbReference type="Pfam" id="PF05057">
    <property type="entry name" value="DUF676"/>
    <property type="match status" value="1"/>
</dbReference>
<feature type="region of interest" description="Disordered" evidence="1">
    <location>
        <begin position="555"/>
        <end position="688"/>
    </location>
</feature>
<reference evidence="3" key="1">
    <citation type="submission" date="2021-01" db="EMBL/GenBank/DDBJ databases">
        <authorList>
            <person name="Corre E."/>
            <person name="Pelletier E."/>
            <person name="Niang G."/>
            <person name="Scheremetjew M."/>
            <person name="Finn R."/>
            <person name="Kale V."/>
            <person name="Holt S."/>
            <person name="Cochrane G."/>
            <person name="Meng A."/>
            <person name="Brown T."/>
            <person name="Cohen L."/>
        </authorList>
    </citation>
    <scope>NUCLEOTIDE SEQUENCE</scope>
    <source>
        <strain evidence="3">CCMP1320</strain>
    </source>
</reference>
<feature type="compositionally biased region" description="Polar residues" evidence="1">
    <location>
        <begin position="605"/>
        <end position="617"/>
    </location>
</feature>
<dbReference type="PANTHER" id="PTHR12482">
    <property type="entry name" value="LIPASE ROG1-RELATED-RELATED"/>
    <property type="match status" value="1"/>
</dbReference>
<dbReference type="InterPro" id="IPR044294">
    <property type="entry name" value="Lipase-like"/>
</dbReference>
<feature type="compositionally biased region" description="Polar residues" evidence="1">
    <location>
        <begin position="559"/>
        <end position="582"/>
    </location>
</feature>
<feature type="compositionally biased region" description="Basic and acidic residues" evidence="1">
    <location>
        <begin position="638"/>
        <end position="653"/>
    </location>
</feature>
<feature type="domain" description="DUF676" evidence="2">
    <location>
        <begin position="1014"/>
        <end position="1210"/>
    </location>
</feature>
<feature type="compositionally biased region" description="Low complexity" evidence="1">
    <location>
        <begin position="672"/>
        <end position="681"/>
    </location>
</feature>
<accession>A0A7S3R715</accession>
<dbReference type="InterPro" id="IPR029058">
    <property type="entry name" value="AB_hydrolase_fold"/>
</dbReference>